<evidence type="ECO:0000313" key="3">
    <source>
        <dbReference type="Proteomes" id="UP000053105"/>
    </source>
</evidence>
<dbReference type="Pfam" id="PF15011">
    <property type="entry name" value="CA109-like"/>
    <property type="match status" value="1"/>
</dbReference>
<proteinExistence type="predicted"/>
<dbReference type="PANTHER" id="PTHR16234">
    <property type="entry name" value="SIMILAR TO HYPOTHETICAL PROTEIN FLJ20508"/>
    <property type="match status" value="1"/>
</dbReference>
<feature type="coiled-coil region" evidence="1">
    <location>
        <begin position="86"/>
        <end position="113"/>
    </location>
</feature>
<sequence length="199" mass="23991">MAKELHKCLINYFSQLEKVNCQWNELSEEAKRPLHALKNQSEQIRLVLSNEIDNAELCKIDELRERLIFKILMGIDNELRLLFDILMRFNNINQDLKNRLNNLEDARSKVSLDEDTMKELINGTPYRPRLNLLLEWAIEAFNYYHELYLLINGNIKQFNYNDEETIKNLTKCFVEDRFKKLRVERILYFTQFLIKESLR</sequence>
<dbReference type="GO" id="GO:0005634">
    <property type="term" value="C:nucleus"/>
    <property type="evidence" value="ECO:0007669"/>
    <property type="project" value="TreeGrafter"/>
</dbReference>
<protein>
    <submittedName>
        <fullName evidence="2">Uncharacterized protein</fullName>
    </submittedName>
</protein>
<accession>A0A0N0U6P1</accession>
<dbReference type="GO" id="GO:0005737">
    <property type="term" value="C:cytoplasm"/>
    <property type="evidence" value="ECO:0007669"/>
    <property type="project" value="TreeGrafter"/>
</dbReference>
<dbReference type="OrthoDB" id="6605214at2759"/>
<gene>
    <name evidence="2" type="ORF">WN51_09775</name>
</gene>
<dbReference type="Proteomes" id="UP000053105">
    <property type="component" value="Unassembled WGS sequence"/>
</dbReference>
<dbReference type="EMBL" id="KQ435732">
    <property type="protein sequence ID" value="KOX77451.1"/>
    <property type="molecule type" value="Genomic_DNA"/>
</dbReference>
<dbReference type="InterPro" id="IPR029159">
    <property type="entry name" value="CA109-like"/>
</dbReference>
<name>A0A0N0U6P1_9HYME</name>
<evidence type="ECO:0000313" key="2">
    <source>
        <dbReference type="EMBL" id="KOX77451.1"/>
    </source>
</evidence>
<dbReference type="AlphaFoldDB" id="A0A0N0U6P1"/>
<organism evidence="2 3">
    <name type="scientific">Melipona quadrifasciata</name>
    <dbReference type="NCBI Taxonomy" id="166423"/>
    <lineage>
        <taxon>Eukaryota</taxon>
        <taxon>Metazoa</taxon>
        <taxon>Ecdysozoa</taxon>
        <taxon>Arthropoda</taxon>
        <taxon>Hexapoda</taxon>
        <taxon>Insecta</taxon>
        <taxon>Pterygota</taxon>
        <taxon>Neoptera</taxon>
        <taxon>Endopterygota</taxon>
        <taxon>Hymenoptera</taxon>
        <taxon>Apocrita</taxon>
        <taxon>Aculeata</taxon>
        <taxon>Apoidea</taxon>
        <taxon>Anthophila</taxon>
        <taxon>Apidae</taxon>
        <taxon>Melipona</taxon>
    </lineage>
</organism>
<keyword evidence="1" id="KW-0175">Coiled coil</keyword>
<keyword evidence="3" id="KW-1185">Reference proteome</keyword>
<dbReference type="PANTHER" id="PTHR16234:SF5">
    <property type="entry name" value="AFG2-INTERACTING RIBOSOME MATURATION FACTOR"/>
    <property type="match status" value="1"/>
</dbReference>
<reference evidence="2 3" key="1">
    <citation type="submission" date="2015-07" db="EMBL/GenBank/DDBJ databases">
        <title>The genome of Melipona quadrifasciata.</title>
        <authorList>
            <person name="Pan H."/>
            <person name="Kapheim K."/>
        </authorList>
    </citation>
    <scope>NUCLEOTIDE SEQUENCE [LARGE SCALE GENOMIC DNA]</scope>
    <source>
        <strain evidence="2">0111107301</strain>
        <tissue evidence="2">Whole body</tissue>
    </source>
</reference>
<evidence type="ECO:0000256" key="1">
    <source>
        <dbReference type="SAM" id="Coils"/>
    </source>
</evidence>